<dbReference type="FunFam" id="1.20.1280.20:FF:000002">
    <property type="entry name" value="HscB mitochondrial iron-sulfur cluster co-chaperone"/>
    <property type="match status" value="1"/>
</dbReference>
<dbReference type="HAMAP" id="MF_00682">
    <property type="entry name" value="HscB"/>
    <property type="match status" value="1"/>
</dbReference>
<feature type="compositionally biased region" description="Polar residues" evidence="7">
    <location>
        <begin position="546"/>
        <end position="557"/>
    </location>
</feature>
<feature type="compositionally biased region" description="Basic and acidic residues" evidence="7">
    <location>
        <begin position="533"/>
        <end position="542"/>
    </location>
</feature>
<dbReference type="Gene3D" id="1.10.287.110">
    <property type="entry name" value="DnaJ domain"/>
    <property type="match status" value="1"/>
</dbReference>
<dbReference type="PANTHER" id="PTHR34560:SF8">
    <property type="entry name" value="START-LIKE DOMAIN-CONTAINING PROTEIN-RELATED"/>
    <property type="match status" value="1"/>
</dbReference>
<dbReference type="GO" id="GO:0044571">
    <property type="term" value="P:[2Fe-2S] cluster assembly"/>
    <property type="evidence" value="ECO:0007669"/>
    <property type="project" value="InterPro"/>
</dbReference>
<keyword evidence="10" id="KW-1185">Reference proteome</keyword>
<dbReference type="Pfam" id="PF07743">
    <property type="entry name" value="HSCB_C"/>
    <property type="match status" value="1"/>
</dbReference>
<dbReference type="PANTHER" id="PTHR34560">
    <property type="entry name" value="POLYKETIDE CYCLASE/DEHYDRASE/LIPID TRANSPORT SUPERFAMILY PROTEIN"/>
    <property type="match status" value="1"/>
</dbReference>
<evidence type="ECO:0000256" key="2">
    <source>
        <dbReference type="ARBA" id="ARBA00004496"/>
    </source>
</evidence>
<dbReference type="AlphaFoldDB" id="A0A445E7S0"/>
<evidence type="ECO:0000256" key="5">
    <source>
        <dbReference type="ARBA" id="ARBA00023128"/>
    </source>
</evidence>
<dbReference type="Proteomes" id="UP000289738">
    <property type="component" value="Chromosome A02"/>
</dbReference>
<dbReference type="GO" id="GO:0001671">
    <property type="term" value="F:ATPase activator activity"/>
    <property type="evidence" value="ECO:0007669"/>
    <property type="project" value="InterPro"/>
</dbReference>
<gene>
    <name evidence="9" type="ORF">Ahy_A02g005739</name>
</gene>
<dbReference type="InterPro" id="IPR004640">
    <property type="entry name" value="HscB"/>
</dbReference>
<name>A0A445E7S0_ARAHY</name>
<keyword evidence="6" id="KW-0143">Chaperone</keyword>
<feature type="compositionally biased region" description="Basic and acidic residues" evidence="7">
    <location>
        <begin position="495"/>
        <end position="510"/>
    </location>
</feature>
<comment type="subcellular location">
    <subcellularLocation>
        <location evidence="2">Cytoplasm</location>
    </subcellularLocation>
    <subcellularLocation>
        <location evidence="1">Mitochondrion</location>
    </subcellularLocation>
</comment>
<dbReference type="GO" id="GO:0005739">
    <property type="term" value="C:mitochondrion"/>
    <property type="evidence" value="ECO:0007669"/>
    <property type="project" value="UniProtKB-SubCell"/>
</dbReference>
<feature type="region of interest" description="Disordered" evidence="7">
    <location>
        <begin position="463"/>
        <end position="511"/>
    </location>
</feature>
<dbReference type="SUPFAM" id="SSF47144">
    <property type="entry name" value="HSC20 (HSCB), C-terminal oligomerisation domain"/>
    <property type="match status" value="1"/>
</dbReference>
<dbReference type="PROSITE" id="PS50076">
    <property type="entry name" value="DNAJ_2"/>
    <property type="match status" value="1"/>
</dbReference>
<dbReference type="Gene3D" id="1.20.1280.20">
    <property type="entry name" value="HscB, C-terminal domain"/>
    <property type="match status" value="1"/>
</dbReference>
<accession>A0A445E7S0</accession>
<keyword evidence="5" id="KW-0496">Mitochondrion</keyword>
<feature type="compositionally biased region" description="Polar residues" evidence="7">
    <location>
        <begin position="466"/>
        <end position="493"/>
    </location>
</feature>
<comment type="similarity">
    <text evidence="3">Belongs to the HscB family.</text>
</comment>
<keyword evidence="4" id="KW-0963">Cytoplasm</keyword>
<reference evidence="9 10" key="1">
    <citation type="submission" date="2019-01" db="EMBL/GenBank/DDBJ databases">
        <title>Sequencing of cultivated peanut Arachis hypogaea provides insights into genome evolution and oil improvement.</title>
        <authorList>
            <person name="Chen X."/>
        </authorList>
    </citation>
    <scope>NUCLEOTIDE SEQUENCE [LARGE SCALE GENOMIC DNA]</scope>
    <source>
        <strain evidence="10">cv. Fuhuasheng</strain>
        <tissue evidence="9">Leaves</tissue>
    </source>
</reference>
<dbReference type="GO" id="GO:0051087">
    <property type="term" value="F:protein-folding chaperone binding"/>
    <property type="evidence" value="ECO:0007669"/>
    <property type="project" value="InterPro"/>
</dbReference>
<dbReference type="NCBIfam" id="TIGR00714">
    <property type="entry name" value="hscB"/>
    <property type="match status" value="1"/>
</dbReference>
<dbReference type="InterPro" id="IPR036869">
    <property type="entry name" value="J_dom_sf"/>
</dbReference>
<evidence type="ECO:0000259" key="8">
    <source>
        <dbReference type="PROSITE" id="PS50076"/>
    </source>
</evidence>
<evidence type="ECO:0000313" key="9">
    <source>
        <dbReference type="EMBL" id="RYR71478.1"/>
    </source>
</evidence>
<proteinExistence type="inferred from homology"/>
<dbReference type="CDD" id="cd06257">
    <property type="entry name" value="DnaJ"/>
    <property type="match status" value="1"/>
</dbReference>
<dbReference type="InterPro" id="IPR036386">
    <property type="entry name" value="HscB_C_sf"/>
</dbReference>
<organism evidence="9 10">
    <name type="scientific">Arachis hypogaea</name>
    <name type="common">Peanut</name>
    <dbReference type="NCBI Taxonomy" id="3818"/>
    <lineage>
        <taxon>Eukaryota</taxon>
        <taxon>Viridiplantae</taxon>
        <taxon>Streptophyta</taxon>
        <taxon>Embryophyta</taxon>
        <taxon>Tracheophyta</taxon>
        <taxon>Spermatophyta</taxon>
        <taxon>Magnoliopsida</taxon>
        <taxon>eudicotyledons</taxon>
        <taxon>Gunneridae</taxon>
        <taxon>Pentapetalae</taxon>
        <taxon>rosids</taxon>
        <taxon>fabids</taxon>
        <taxon>Fabales</taxon>
        <taxon>Fabaceae</taxon>
        <taxon>Papilionoideae</taxon>
        <taxon>50 kb inversion clade</taxon>
        <taxon>dalbergioids sensu lato</taxon>
        <taxon>Dalbergieae</taxon>
        <taxon>Pterocarpus clade</taxon>
        <taxon>Arachis</taxon>
    </lineage>
</organism>
<dbReference type="InterPro" id="IPR001623">
    <property type="entry name" value="DnaJ_domain"/>
</dbReference>
<evidence type="ECO:0000313" key="10">
    <source>
        <dbReference type="Proteomes" id="UP000289738"/>
    </source>
</evidence>
<dbReference type="FunFam" id="1.10.287.110:FF:000082">
    <property type="entry name" value="Iron-sulfur cluster co-chaperone protein HscB, mitochondrial"/>
    <property type="match status" value="1"/>
</dbReference>
<feature type="domain" description="J" evidence="8">
    <location>
        <begin position="695"/>
        <end position="767"/>
    </location>
</feature>
<dbReference type="SUPFAM" id="SSF46565">
    <property type="entry name" value="Chaperone J-domain"/>
    <property type="match status" value="1"/>
</dbReference>
<protein>
    <recommendedName>
        <fullName evidence="8">J domain-containing protein</fullName>
    </recommendedName>
</protein>
<evidence type="ECO:0000256" key="1">
    <source>
        <dbReference type="ARBA" id="ARBA00004173"/>
    </source>
</evidence>
<evidence type="ECO:0000256" key="3">
    <source>
        <dbReference type="ARBA" id="ARBA00010476"/>
    </source>
</evidence>
<dbReference type="InterPro" id="IPR023393">
    <property type="entry name" value="START-like_dom_sf"/>
</dbReference>
<dbReference type="InterPro" id="IPR009073">
    <property type="entry name" value="HscB_oligo_C"/>
</dbReference>
<dbReference type="Gene3D" id="3.30.530.20">
    <property type="match status" value="1"/>
</dbReference>
<comment type="caution">
    <text evidence="9">The sequence shown here is derived from an EMBL/GenBank/DDBJ whole genome shotgun (WGS) entry which is preliminary data.</text>
</comment>
<evidence type="ECO:0000256" key="7">
    <source>
        <dbReference type="SAM" id="MobiDB-lite"/>
    </source>
</evidence>
<evidence type="ECO:0000256" key="4">
    <source>
        <dbReference type="ARBA" id="ARBA00022490"/>
    </source>
</evidence>
<evidence type="ECO:0000256" key="6">
    <source>
        <dbReference type="ARBA" id="ARBA00023186"/>
    </source>
</evidence>
<dbReference type="GO" id="GO:0051259">
    <property type="term" value="P:protein complex oligomerization"/>
    <property type="evidence" value="ECO:0007669"/>
    <property type="project" value="InterPro"/>
</dbReference>
<sequence>MEKKQKIVQYRERLDRTLASPDLTNDEMLKKLVESQLVCSSEQEVEGYKQKLVEIKTAEVSNFLDMLRSASSDDSGRSNTSHADWKLKQDTDEFRVMYREGPEGTPFHTLLVEGYVDAPLDVYASHGRPLSTKNERMKVSWPLSMREAIVYYYLFEYFQDDLIVVLTNSVPESNGVNSTINGLNEVIPEAKDVVRVDLVGGFALQKVTSERSYFRTIANMDIKLDFVPPSLINFISRQLIGNGFRLYKKTVASMMSHGEEELSKALGDPLYVRIRESLYSSNGSKAKVNEELELKQDADILPAEEDLIESKQDEAKDAAEEDKSNQYANSTTSMVVNGVVADSSKTFSEIIEVDSEDIIQIAEEDKEVNDIPKEEVDMSVSKSTKSTYISSEVAQALETLDKAISVVRQYKLHSRTSSFSFPTEKPPSMKNDGRVDLHSAEFTSPSSRNEVAVEVTNRDIPEGTLQEATSINSDFRYTGTNSNSNEVDSNIPTSPEKKATPPALWKDRVTSDQTICNNKQLKFDSVQDMSLDDPNKSSDKKKINTIVPQDMSSNVSKEPSRRRRKLAYLTSPSSITMLKKNSTRCTLFTILRHTTPSVPKHHSPLTFSSHSNNHFLHTSSPPPPFSPKGRSFHNPTWFYSFGYLTFDGKRLCSKSAESVKARSSRCWNCHESTAAAPFLVCDSCRCIQPVDDSIDYFEIFGLEKKYDIEGVNLEGKYKDWQKKLHPDLVHSKSQKERDFSAEQSARVIDAYRTLSKPLSRAIYMMKLDGLEVDEEQTISDPELLAEIMEIREAVEEATESESLKKILSRMEENLKSWSNTFATAFQSRNFEEAKDSIRRMTYYSRDIVAVMLGIRNEY</sequence>
<feature type="region of interest" description="Disordered" evidence="7">
    <location>
        <begin position="526"/>
        <end position="564"/>
    </location>
</feature>
<dbReference type="EMBL" id="SDMP01000002">
    <property type="protein sequence ID" value="RYR71478.1"/>
    <property type="molecule type" value="Genomic_DNA"/>
</dbReference>
<dbReference type="SUPFAM" id="SSF55961">
    <property type="entry name" value="Bet v1-like"/>
    <property type="match status" value="1"/>
</dbReference>